<evidence type="ECO:0000313" key="2">
    <source>
        <dbReference type="EMBL" id="CAK9017731.1"/>
    </source>
</evidence>
<proteinExistence type="predicted"/>
<dbReference type="InterPro" id="IPR050667">
    <property type="entry name" value="PPR-containing_protein"/>
</dbReference>
<dbReference type="InterPro" id="IPR011990">
    <property type="entry name" value="TPR-like_helical_dom_sf"/>
</dbReference>
<dbReference type="InterPro" id="IPR002885">
    <property type="entry name" value="PPR_rpt"/>
</dbReference>
<dbReference type="Pfam" id="PF13041">
    <property type="entry name" value="PPR_2"/>
    <property type="match status" value="1"/>
</dbReference>
<dbReference type="PANTHER" id="PTHR47939">
    <property type="entry name" value="MEMBRANE-ASSOCIATED SALT-INDUCIBLE PROTEIN-LIKE"/>
    <property type="match status" value="1"/>
</dbReference>
<protein>
    <submittedName>
        <fullName evidence="2">Mitochondrial</fullName>
    </submittedName>
</protein>
<keyword evidence="3" id="KW-1185">Reference proteome</keyword>
<organism evidence="2 3">
    <name type="scientific">Durusdinium trenchii</name>
    <dbReference type="NCBI Taxonomy" id="1381693"/>
    <lineage>
        <taxon>Eukaryota</taxon>
        <taxon>Sar</taxon>
        <taxon>Alveolata</taxon>
        <taxon>Dinophyceae</taxon>
        <taxon>Suessiales</taxon>
        <taxon>Symbiodiniaceae</taxon>
        <taxon>Durusdinium</taxon>
    </lineage>
</organism>
<name>A0ABP0JTE9_9DINO</name>
<accession>A0ABP0JTE9</accession>
<feature type="repeat" description="PPR" evidence="1">
    <location>
        <begin position="14"/>
        <end position="48"/>
    </location>
</feature>
<reference evidence="2 3" key="1">
    <citation type="submission" date="2024-02" db="EMBL/GenBank/DDBJ databases">
        <authorList>
            <person name="Chen Y."/>
            <person name="Shah S."/>
            <person name="Dougan E. K."/>
            <person name="Thang M."/>
            <person name="Chan C."/>
        </authorList>
    </citation>
    <scope>NUCLEOTIDE SEQUENCE [LARGE SCALE GENOMIC DNA]</scope>
</reference>
<dbReference type="NCBIfam" id="TIGR00756">
    <property type="entry name" value="PPR"/>
    <property type="match status" value="1"/>
</dbReference>
<dbReference type="PROSITE" id="PS51375">
    <property type="entry name" value="PPR"/>
    <property type="match status" value="1"/>
</dbReference>
<dbReference type="Proteomes" id="UP001642464">
    <property type="component" value="Unassembled WGS sequence"/>
</dbReference>
<sequence length="124" mass="13954">MVESYPKQFCFCLNAQVYTCLMSTCIWSGDLPKAFLVYEQMLQDGCVADGKTYDTLLFGCVKHGDPVRASQVVVDAFDAKWSLNPKTLEAAVQLAYSRGELEAVERMTQRTQPSQSCRRRGVKK</sequence>
<dbReference type="Gene3D" id="1.25.40.10">
    <property type="entry name" value="Tetratricopeptide repeat domain"/>
    <property type="match status" value="1"/>
</dbReference>
<comment type="caution">
    <text evidence="2">The sequence shown here is derived from an EMBL/GenBank/DDBJ whole genome shotgun (WGS) entry which is preliminary data.</text>
</comment>
<evidence type="ECO:0000313" key="3">
    <source>
        <dbReference type="Proteomes" id="UP001642464"/>
    </source>
</evidence>
<gene>
    <name evidence="2" type="ORF">SCF082_LOCUS13768</name>
</gene>
<evidence type="ECO:0000256" key="1">
    <source>
        <dbReference type="PROSITE-ProRule" id="PRU00708"/>
    </source>
</evidence>
<dbReference type="EMBL" id="CAXAMM010008557">
    <property type="protein sequence ID" value="CAK9017731.1"/>
    <property type="molecule type" value="Genomic_DNA"/>
</dbReference>
<dbReference type="PANTHER" id="PTHR47939:SF5">
    <property type="entry name" value="PENTACOTRIPEPTIDE-REPEAT REGION OF PRORP DOMAIN-CONTAINING PROTEIN"/>
    <property type="match status" value="1"/>
</dbReference>